<dbReference type="NCBIfam" id="NF006875">
    <property type="entry name" value="PRK09372.1"/>
    <property type="match status" value="1"/>
</dbReference>
<proteinExistence type="inferred from homology"/>
<reference evidence="10" key="2">
    <citation type="journal article" date="2023" name="Microbiome">
        <title>Synthase-selected sorting approach identifies a beta-lactone synthase in a nudibranch symbiotic bacterium.</title>
        <authorList>
            <person name="Dzunkova M."/>
            <person name="La Clair J.J."/>
            <person name="Tyml T."/>
            <person name="Doud D."/>
            <person name="Schulz F."/>
            <person name="Piquer-Esteban S."/>
            <person name="Porcel Sanchis D."/>
            <person name="Osborn A."/>
            <person name="Robinson D."/>
            <person name="Louie K.B."/>
            <person name="Bowen B.P."/>
            <person name="Bowers R.M."/>
            <person name="Lee J."/>
            <person name="Arnau V."/>
            <person name="Diaz-Villanueva W."/>
            <person name="Stepanauskas R."/>
            <person name="Gosliner T."/>
            <person name="Date S.V."/>
            <person name="Northen T.R."/>
            <person name="Cheng J.F."/>
            <person name="Burkart M.D."/>
            <person name="Woyke T."/>
        </authorList>
    </citation>
    <scope>NUCLEOTIDE SEQUENCE</scope>
    <source>
        <strain evidence="10">Df01</strain>
    </source>
</reference>
<dbReference type="EC" id="4.1.3.17" evidence="9"/>
<gene>
    <name evidence="10" type="primary">rraA</name>
    <name evidence="10" type="ORF">NQX30_06070</name>
</gene>
<dbReference type="Gene3D" id="3.50.30.40">
    <property type="entry name" value="Ribonuclease E inhibitor RraA/RraA-like"/>
    <property type="match status" value="1"/>
</dbReference>
<dbReference type="Proteomes" id="UP001168167">
    <property type="component" value="Unassembled WGS sequence"/>
</dbReference>
<evidence type="ECO:0000256" key="4">
    <source>
        <dbReference type="ARBA" id="ARBA00011233"/>
    </source>
</evidence>
<evidence type="ECO:0000256" key="7">
    <source>
        <dbReference type="ARBA" id="ARBA00025046"/>
    </source>
</evidence>
<comment type="catalytic activity">
    <reaction evidence="1 9">
        <text>4-hydroxy-4-methyl-2-oxoglutarate = 2 pyruvate</text>
        <dbReference type="Rhea" id="RHEA:22748"/>
        <dbReference type="ChEBI" id="CHEBI:15361"/>
        <dbReference type="ChEBI" id="CHEBI:58276"/>
        <dbReference type="EC" id="4.1.3.17"/>
    </reaction>
</comment>
<dbReference type="InterPro" id="IPR036704">
    <property type="entry name" value="RraA/RraA-like_sf"/>
</dbReference>
<dbReference type="EMBL" id="JANQAO010000003">
    <property type="protein sequence ID" value="MDM5147933.1"/>
    <property type="molecule type" value="Genomic_DNA"/>
</dbReference>
<protein>
    <recommendedName>
        <fullName evidence="9">4-hydroxy-4-methyl-2-oxoglutarate aldolase</fullName>
        <shortName evidence="9">HMG aldolase</shortName>
        <ecNumber evidence="9">4.1.1.112</ecNumber>
        <ecNumber evidence="9">4.1.3.17</ecNumber>
    </recommendedName>
    <alternativeName>
        <fullName evidence="9">Oxaloacetate decarboxylase</fullName>
    </alternativeName>
</protein>
<dbReference type="CDD" id="cd16841">
    <property type="entry name" value="RraA_family"/>
    <property type="match status" value="1"/>
</dbReference>
<dbReference type="NCBIfam" id="TIGR01935">
    <property type="entry name" value="NOT-MenG"/>
    <property type="match status" value="1"/>
</dbReference>
<evidence type="ECO:0000313" key="10">
    <source>
        <dbReference type="EMBL" id="MDM5147933.1"/>
    </source>
</evidence>
<dbReference type="PANTHER" id="PTHR33254">
    <property type="entry name" value="4-HYDROXY-4-METHYL-2-OXOGLUTARATE ALDOLASE 3-RELATED"/>
    <property type="match status" value="1"/>
</dbReference>
<dbReference type="EC" id="4.1.1.112" evidence="9"/>
<evidence type="ECO:0000256" key="1">
    <source>
        <dbReference type="ARBA" id="ARBA00001342"/>
    </source>
</evidence>
<accession>A0ABT7QN21</accession>
<keyword evidence="5 9" id="KW-0479">Metal-binding</keyword>
<evidence type="ECO:0000256" key="5">
    <source>
        <dbReference type="ARBA" id="ARBA00022723"/>
    </source>
</evidence>
<evidence type="ECO:0000256" key="3">
    <source>
        <dbReference type="ARBA" id="ARBA00008621"/>
    </source>
</evidence>
<comment type="similarity">
    <text evidence="3 9">Belongs to the class II aldolase/RraA-like family.</text>
</comment>
<dbReference type="InterPro" id="IPR010203">
    <property type="entry name" value="RraA"/>
</dbReference>
<comment type="subunit">
    <text evidence="4 9">Homotrimer.</text>
</comment>
<comment type="caution">
    <text evidence="10">The sequence shown here is derived from an EMBL/GenBank/DDBJ whole genome shotgun (WGS) entry which is preliminary data.</text>
</comment>
<dbReference type="Pfam" id="PF03737">
    <property type="entry name" value="RraA-like"/>
    <property type="match status" value="1"/>
</dbReference>
<name>A0ABT7QN21_9GAMM</name>
<organism evidence="10 11">
    <name type="scientific">Candidatus Doriopsillibacter californiensis</name>
    <dbReference type="NCBI Taxonomy" id="2970740"/>
    <lineage>
        <taxon>Bacteria</taxon>
        <taxon>Pseudomonadati</taxon>
        <taxon>Pseudomonadota</taxon>
        <taxon>Gammaproteobacteria</taxon>
        <taxon>Candidatus Tethybacterales</taxon>
        <taxon>Candidatus Persebacteraceae</taxon>
        <taxon>Candidatus Doriopsillibacter</taxon>
    </lineage>
</organism>
<keyword evidence="6 9" id="KW-0456">Lyase</keyword>
<comment type="cofactor">
    <cofactor evidence="2 9">
        <name>a divalent metal cation</name>
        <dbReference type="ChEBI" id="CHEBI:60240"/>
    </cofactor>
</comment>
<evidence type="ECO:0000256" key="8">
    <source>
        <dbReference type="ARBA" id="ARBA00047973"/>
    </source>
</evidence>
<dbReference type="SUPFAM" id="SSF89562">
    <property type="entry name" value="RraA-like"/>
    <property type="match status" value="1"/>
</dbReference>
<comment type="catalytic activity">
    <reaction evidence="8 9">
        <text>oxaloacetate + H(+) = pyruvate + CO2</text>
        <dbReference type="Rhea" id="RHEA:15641"/>
        <dbReference type="ChEBI" id="CHEBI:15361"/>
        <dbReference type="ChEBI" id="CHEBI:15378"/>
        <dbReference type="ChEBI" id="CHEBI:16452"/>
        <dbReference type="ChEBI" id="CHEBI:16526"/>
        <dbReference type="EC" id="4.1.1.112"/>
    </reaction>
</comment>
<reference evidence="10" key="1">
    <citation type="submission" date="2022-08" db="EMBL/GenBank/DDBJ databases">
        <authorList>
            <person name="Dzunkova M."/>
            <person name="La Clair J."/>
            <person name="Tyml T."/>
            <person name="Doud D."/>
            <person name="Schulz F."/>
            <person name="Piquer S."/>
            <person name="Porcel Sanchis D."/>
            <person name="Osborn A."/>
            <person name="Robinson D."/>
            <person name="Louie K.B."/>
            <person name="Bowen B.P."/>
            <person name="Bowers R."/>
            <person name="Lee J."/>
            <person name="Arnau Llombart V."/>
            <person name="Diaz Villanueva W."/>
            <person name="Gosliner T."/>
            <person name="Northen T."/>
            <person name="Cheng J.-F."/>
            <person name="Burkart M.D."/>
            <person name="Woyke T."/>
        </authorList>
    </citation>
    <scope>NUCLEOTIDE SEQUENCE</scope>
    <source>
        <strain evidence="10">Df01</strain>
    </source>
</reference>
<dbReference type="InterPro" id="IPR005493">
    <property type="entry name" value="RraA/RraA-like"/>
</dbReference>
<keyword evidence="11" id="KW-1185">Reference proteome</keyword>
<dbReference type="PANTHER" id="PTHR33254:SF4">
    <property type="entry name" value="4-HYDROXY-4-METHYL-2-OXOGLUTARATE ALDOLASE 3-RELATED"/>
    <property type="match status" value="1"/>
</dbReference>
<evidence type="ECO:0000313" key="11">
    <source>
        <dbReference type="Proteomes" id="UP001168167"/>
    </source>
</evidence>
<evidence type="ECO:0000256" key="9">
    <source>
        <dbReference type="RuleBase" id="RU004338"/>
    </source>
</evidence>
<sequence length="163" mass="17187">MTNFNTPDLCDAIESAGDIPQATVAFSDFGGVSNFYGAIATVLCFEDNGKVRTMLETQGNGRVLVVDGGASRHCALVGGNLAELAKKNGWMGIIVNGCVRDTEELAATAVGVKALAAMPRRSQKRGSGETDVTVQFDGLTFVPGHYVYADEDGIVVCEKHQSL</sequence>
<comment type="function">
    <text evidence="7 9">Catalyzes the aldol cleavage of 4-hydroxy-4-methyl-2-oxoglutarate (HMG) into 2 molecules of pyruvate. Also contains a secondary oxaloacetate (OAA) decarboxylase activity due to the common pyruvate enolate transition state formed following C-C bond cleavage in the retro-aldol and decarboxylation reactions.</text>
</comment>
<evidence type="ECO:0000256" key="6">
    <source>
        <dbReference type="ARBA" id="ARBA00023239"/>
    </source>
</evidence>
<evidence type="ECO:0000256" key="2">
    <source>
        <dbReference type="ARBA" id="ARBA00001968"/>
    </source>
</evidence>